<evidence type="ECO:0000259" key="3">
    <source>
        <dbReference type="SMART" id="SM00458"/>
    </source>
</evidence>
<dbReference type="InterPro" id="IPR003343">
    <property type="entry name" value="Big_2"/>
</dbReference>
<dbReference type="SUPFAM" id="SSF50370">
    <property type="entry name" value="Ricin B-like lectins"/>
    <property type="match status" value="2"/>
</dbReference>
<dbReference type="Pfam" id="PF01183">
    <property type="entry name" value="Glyco_hydro_25"/>
    <property type="match status" value="1"/>
</dbReference>
<dbReference type="Pfam" id="PF14200">
    <property type="entry name" value="RicinB_lectin_2"/>
    <property type="match status" value="4"/>
</dbReference>
<dbReference type="InterPro" id="IPR002053">
    <property type="entry name" value="Glyco_hydro_25"/>
</dbReference>
<dbReference type="GO" id="GO:0009253">
    <property type="term" value="P:peptidoglycan catabolic process"/>
    <property type="evidence" value="ECO:0007669"/>
    <property type="project" value="InterPro"/>
</dbReference>
<keyword evidence="5" id="KW-1185">Reference proteome</keyword>
<feature type="domain" description="Ricin B lectin" evidence="3">
    <location>
        <begin position="344"/>
        <end position="487"/>
    </location>
</feature>
<dbReference type="Proteomes" id="UP000184342">
    <property type="component" value="Unassembled WGS sequence"/>
</dbReference>
<dbReference type="Gene3D" id="2.60.40.1080">
    <property type="match status" value="1"/>
</dbReference>
<dbReference type="GO" id="GO:0016998">
    <property type="term" value="P:cell wall macromolecule catabolic process"/>
    <property type="evidence" value="ECO:0007669"/>
    <property type="project" value="InterPro"/>
</dbReference>
<reference evidence="4 5" key="1">
    <citation type="submission" date="2016-11" db="EMBL/GenBank/DDBJ databases">
        <authorList>
            <person name="Jaros S."/>
            <person name="Januszkiewicz K."/>
            <person name="Wedrychowicz H."/>
        </authorList>
    </citation>
    <scope>NUCLEOTIDE SEQUENCE [LARGE SCALE GENOMIC DNA]</scope>
    <source>
        <strain evidence="4 5">DSM 15970</strain>
    </source>
</reference>
<dbReference type="EMBL" id="FQYT01000023">
    <property type="protein sequence ID" value="SHJ50519.1"/>
    <property type="molecule type" value="Genomic_DNA"/>
</dbReference>
<dbReference type="SUPFAM" id="SSF51445">
    <property type="entry name" value="(Trans)glycosidases"/>
    <property type="match status" value="1"/>
</dbReference>
<dbReference type="PROSITE" id="PS50231">
    <property type="entry name" value="RICIN_B_LECTIN"/>
    <property type="match status" value="2"/>
</dbReference>
<dbReference type="InterPro" id="IPR013378">
    <property type="entry name" value="InlB-like_B-rpt"/>
</dbReference>
<evidence type="ECO:0000313" key="4">
    <source>
        <dbReference type="EMBL" id="SHJ50519.1"/>
    </source>
</evidence>
<dbReference type="PROSITE" id="PS51904">
    <property type="entry name" value="GLYCOSYL_HYDROL_F25_2"/>
    <property type="match status" value="1"/>
</dbReference>
<dbReference type="GO" id="GO:0016052">
    <property type="term" value="P:carbohydrate catabolic process"/>
    <property type="evidence" value="ECO:0007669"/>
    <property type="project" value="TreeGrafter"/>
</dbReference>
<sequence length="711" mass="78592">MKNISGLVTSVIITIILTIGMLATVSASDNVTYYYDEFGNKLTGWQNIDGFKCYLNEYGVKSSLSGIDVSSHQGNINWGEVRSSGVDFAIIRIGYGDDILNQDDRYAVYNMSECERLGIPYGVYLYSYALNFDNVNSEVQHTLRMINGRNPVMGVYYDMEDADGYKAKYGMPTNDMLSQFCVSYMTQISNMGYQTGLYASKYWLTNILTSPQLNGFDKWVAQWNDTCTYSEDFVMWQYASDGSIPGIIGNVDLNVRLTSETGMVINKSSLDLISIGSSDLLFATSNLADSTLGGVIWTSDNESVATVDATGKVTANGYGTAIITASLEGYLPVTCEVTVSKDYSGIYYIRSKNSNQVMDVYGGGDAIGTNIIQWPYHGGINQQWLLESLGNGYYKITSELNPVYSLDVYGGGTIAGTRVIQWTYLGGTNQQWKIIENTDGYISFMSRLSKENGSDYLLDVYGGGRDAGVSVIQWSNTNGDNQKWQLEPVQDYVASYDSNGGSPVTAAGVMTGRQLTEPQEPTKEGLLFAGWYTDDTYTTLWDFNSDRMPAEDMVLYARWINDYSGTYIIRSKSSNLVLEADGGKTEIGTGIIQSAHRESANQFWKVESLGKGYYKIVPAVDETYSLDIYGGTSDPGSRVIQWTYHDGTNQQWEIIENEDGTVSFMSKLAKESASGCFLDVYGGSGNEGTAIIQWPANGGDNQKWYMENVNY</sequence>
<protein>
    <submittedName>
        <fullName evidence="4">Listeria/Bacterioides repeat-containing protein</fullName>
    </submittedName>
</protein>
<dbReference type="Gene3D" id="2.10.270.10">
    <property type="entry name" value="Cholin Binding"/>
    <property type="match status" value="1"/>
</dbReference>
<dbReference type="InterPro" id="IPR017853">
    <property type="entry name" value="GH"/>
</dbReference>
<dbReference type="InterPro" id="IPR042229">
    <property type="entry name" value="Listeria/Bacterioides_rpt_sf"/>
</dbReference>
<dbReference type="InterPro" id="IPR000772">
    <property type="entry name" value="Ricin_B_lectin"/>
</dbReference>
<dbReference type="STRING" id="1122934.SAMN02745691_02076"/>
<gene>
    <name evidence="4" type="ORF">SAMN02745691_02076</name>
</gene>
<dbReference type="InterPro" id="IPR008964">
    <property type="entry name" value="Invasin/intimin_cell_adhesion"/>
</dbReference>
<proteinExistence type="inferred from homology"/>
<dbReference type="OrthoDB" id="9783374at2"/>
<comment type="subcellular location">
    <subcellularLocation>
        <location evidence="1">Cell envelope</location>
    </subcellularLocation>
</comment>
<dbReference type="InterPro" id="IPR035992">
    <property type="entry name" value="Ricin_B-like_lectins"/>
</dbReference>
<dbReference type="GO" id="GO:0030313">
    <property type="term" value="C:cell envelope"/>
    <property type="evidence" value="ECO:0007669"/>
    <property type="project" value="UniProtKB-SubCell"/>
</dbReference>
<evidence type="ECO:0000256" key="2">
    <source>
        <dbReference type="ARBA" id="ARBA00010646"/>
    </source>
</evidence>
<evidence type="ECO:0000313" key="5">
    <source>
        <dbReference type="Proteomes" id="UP000184342"/>
    </source>
</evidence>
<dbReference type="Pfam" id="PF02368">
    <property type="entry name" value="Big_2"/>
    <property type="match status" value="1"/>
</dbReference>
<organism evidence="4 5">
    <name type="scientific">Parasporobacterium paucivorans DSM 15970</name>
    <dbReference type="NCBI Taxonomy" id="1122934"/>
    <lineage>
        <taxon>Bacteria</taxon>
        <taxon>Bacillati</taxon>
        <taxon>Bacillota</taxon>
        <taxon>Clostridia</taxon>
        <taxon>Lachnospirales</taxon>
        <taxon>Lachnospiraceae</taxon>
        <taxon>Parasporobacterium</taxon>
    </lineage>
</organism>
<comment type="similarity">
    <text evidence="2">Belongs to the glycosyl hydrolase 25 family.</text>
</comment>
<feature type="domain" description="Ricin B lectin" evidence="3">
    <location>
        <begin position="564"/>
        <end position="707"/>
    </location>
</feature>
<dbReference type="PANTHER" id="PTHR34135">
    <property type="entry name" value="LYSOZYME"/>
    <property type="match status" value="1"/>
</dbReference>
<dbReference type="GO" id="GO:0003796">
    <property type="term" value="F:lysozyme activity"/>
    <property type="evidence" value="ECO:0007669"/>
    <property type="project" value="InterPro"/>
</dbReference>
<dbReference type="RefSeq" id="WP_073994338.1">
    <property type="nucleotide sequence ID" value="NZ_FQYT01000023.1"/>
</dbReference>
<dbReference type="AlphaFoldDB" id="A0A1M6JV26"/>
<dbReference type="PANTHER" id="PTHR34135:SF2">
    <property type="entry name" value="LYSOZYME"/>
    <property type="match status" value="1"/>
</dbReference>
<dbReference type="SUPFAM" id="SSF69360">
    <property type="entry name" value="Cell wall binding repeat"/>
    <property type="match status" value="1"/>
</dbReference>
<name>A0A1M6JV26_9FIRM</name>
<accession>A0A1M6JV26</accession>
<dbReference type="Pfam" id="PF09479">
    <property type="entry name" value="Flg_new"/>
    <property type="match status" value="1"/>
</dbReference>
<dbReference type="CDD" id="cd00161">
    <property type="entry name" value="beta-trefoil_Ricin-like"/>
    <property type="match status" value="2"/>
</dbReference>
<dbReference type="SUPFAM" id="SSF49373">
    <property type="entry name" value="Invasin/intimin cell-adhesion fragments"/>
    <property type="match status" value="1"/>
</dbReference>
<dbReference type="SMART" id="SM00458">
    <property type="entry name" value="RICIN"/>
    <property type="match status" value="2"/>
</dbReference>
<dbReference type="Gene3D" id="3.20.20.80">
    <property type="entry name" value="Glycosidases"/>
    <property type="match status" value="1"/>
</dbReference>
<dbReference type="Gene3D" id="2.80.10.50">
    <property type="match status" value="4"/>
</dbReference>
<evidence type="ECO:0000256" key="1">
    <source>
        <dbReference type="ARBA" id="ARBA00004196"/>
    </source>
</evidence>
<dbReference type="Gene3D" id="2.60.40.4270">
    <property type="entry name" value="Listeria-Bacteroides repeat domain"/>
    <property type="match status" value="1"/>
</dbReference>
<dbReference type="NCBIfam" id="TIGR02543">
    <property type="entry name" value="List_Bact_rpt"/>
    <property type="match status" value="1"/>
</dbReference>
<dbReference type="CDD" id="cd06414">
    <property type="entry name" value="GH25_LytC-like"/>
    <property type="match status" value="1"/>
</dbReference>